<dbReference type="Proteomes" id="UP000642748">
    <property type="component" value="Unassembled WGS sequence"/>
</dbReference>
<keyword evidence="2" id="KW-1185">Reference proteome</keyword>
<evidence type="ECO:0000313" key="1">
    <source>
        <dbReference type="EMBL" id="GIH16157.1"/>
    </source>
</evidence>
<reference evidence="1" key="1">
    <citation type="submission" date="2021-01" db="EMBL/GenBank/DDBJ databases">
        <title>Whole genome shotgun sequence of Rugosimonospora africana NBRC 104875.</title>
        <authorList>
            <person name="Komaki H."/>
            <person name="Tamura T."/>
        </authorList>
    </citation>
    <scope>NUCLEOTIDE SEQUENCE</scope>
    <source>
        <strain evidence="1">NBRC 104875</strain>
    </source>
</reference>
<dbReference type="EMBL" id="BONZ01000039">
    <property type="protein sequence ID" value="GIH16157.1"/>
    <property type="molecule type" value="Genomic_DNA"/>
</dbReference>
<accession>A0A8J3QU78</accession>
<comment type="caution">
    <text evidence="1">The sequence shown here is derived from an EMBL/GenBank/DDBJ whole genome shotgun (WGS) entry which is preliminary data.</text>
</comment>
<protein>
    <submittedName>
        <fullName evidence="1">Uncharacterized protein</fullName>
    </submittedName>
</protein>
<dbReference type="AlphaFoldDB" id="A0A8J3QU78"/>
<evidence type="ECO:0000313" key="2">
    <source>
        <dbReference type="Proteomes" id="UP000642748"/>
    </source>
</evidence>
<sequence>MVLVTTSLVPPIIPKVVPGRHGESGPAGRSRPPLPVAALASVSPAAVDTIYALSMVDKSGRVTDRSMVRELGWRPGTRLDIRERRGIIVVSPAASGVDSISRQAFLKLPLTVRRWCRIKTGDKVLLAAHHAVGVLVVHPVAALHALLADVHAAAVRGDAA</sequence>
<organism evidence="1 2">
    <name type="scientific">Rugosimonospora africana</name>
    <dbReference type="NCBI Taxonomy" id="556532"/>
    <lineage>
        <taxon>Bacteria</taxon>
        <taxon>Bacillati</taxon>
        <taxon>Actinomycetota</taxon>
        <taxon>Actinomycetes</taxon>
        <taxon>Micromonosporales</taxon>
        <taxon>Micromonosporaceae</taxon>
        <taxon>Rugosimonospora</taxon>
    </lineage>
</organism>
<proteinExistence type="predicted"/>
<gene>
    <name evidence="1" type="ORF">Raf01_43290</name>
</gene>
<name>A0A8J3QU78_9ACTN</name>